<reference evidence="2 3" key="1">
    <citation type="submission" date="2016-11" db="EMBL/GenBank/DDBJ databases">
        <authorList>
            <person name="Jaros S."/>
            <person name="Januszkiewicz K."/>
            <person name="Wedrychowicz H."/>
        </authorList>
    </citation>
    <scope>NUCLEOTIDE SEQUENCE [LARGE SCALE GENOMIC DNA]</scope>
    <source>
        <strain evidence="2 3">CGMCC 1.7049</strain>
    </source>
</reference>
<sequence length="400" mass="43227">MNLITRQRAPGALLLATATLSALVAAPASHAADVSDTKLTWGGYVKLDIMYSHFSDGPVPQGIGRDTYIPNQIPVSATGDDDAHTYLDFHAKETRLFLRGESIIEGHKVGGYVEMDFIVAQGVGTEAVTNAYNPGLRNAYITYDQFLLGQDWSTFQNMGAIPDVLDFVAFPTDGTVFMRAPMIRYTSGNWVVSLENPETTIATNGGGPTYANTDDNNLLPDLVARYNFKLGTSSLALAGVARQLVDKGQVGNVTDKAVGYGLSFSGKVPLGDSKNDLRFMLNGGDGIGRFLALNTVGDAVIDDDGRLKTLRVINGYLALRHPWTDHLRSSIGVSHLSSNADAAELGVNATQDVTSGFVNLLYSPFTKMTFGTELRYGERNTVADNKGELMRLQFSAKYVF</sequence>
<evidence type="ECO:0000313" key="2">
    <source>
        <dbReference type="EMBL" id="SHG47230.1"/>
    </source>
</evidence>
<name>A0A1M5K3Q1_9GAMM</name>
<dbReference type="Proteomes" id="UP000199758">
    <property type="component" value="Unassembled WGS sequence"/>
</dbReference>
<accession>A0A1M5K3Q1</accession>
<evidence type="ECO:0000256" key="1">
    <source>
        <dbReference type="SAM" id="SignalP"/>
    </source>
</evidence>
<dbReference type="Pfam" id="PF19577">
    <property type="entry name" value="DcaP"/>
    <property type="match status" value="1"/>
</dbReference>
<dbReference type="EMBL" id="FQWZ01000001">
    <property type="protein sequence ID" value="SHG47230.1"/>
    <property type="molecule type" value="Genomic_DNA"/>
</dbReference>
<feature type="chain" id="PRO_5012815994" description="Porin" evidence="1">
    <location>
        <begin position="32"/>
        <end position="400"/>
    </location>
</feature>
<organism evidence="2 3">
    <name type="scientific">Hydrocarboniphaga daqingensis</name>
    <dbReference type="NCBI Taxonomy" id="490188"/>
    <lineage>
        <taxon>Bacteria</taxon>
        <taxon>Pseudomonadati</taxon>
        <taxon>Pseudomonadota</taxon>
        <taxon>Gammaproteobacteria</taxon>
        <taxon>Nevskiales</taxon>
        <taxon>Nevskiaceae</taxon>
        <taxon>Hydrocarboniphaga</taxon>
    </lineage>
</organism>
<dbReference type="InterPro" id="IPR045748">
    <property type="entry name" value="DcaP"/>
</dbReference>
<dbReference type="AlphaFoldDB" id="A0A1M5K3Q1"/>
<dbReference type="SUPFAM" id="SSF56935">
    <property type="entry name" value="Porins"/>
    <property type="match status" value="1"/>
</dbReference>
<gene>
    <name evidence="2" type="ORF">SAMN04488068_0339</name>
</gene>
<dbReference type="RefSeq" id="WP_072893054.1">
    <property type="nucleotide sequence ID" value="NZ_FQWZ01000001.1"/>
</dbReference>
<feature type="signal peptide" evidence="1">
    <location>
        <begin position="1"/>
        <end position="31"/>
    </location>
</feature>
<keyword evidence="1" id="KW-0732">Signal</keyword>
<evidence type="ECO:0000313" key="3">
    <source>
        <dbReference type="Proteomes" id="UP000199758"/>
    </source>
</evidence>
<proteinExistence type="predicted"/>
<protein>
    <recommendedName>
        <fullName evidence="4">Porin</fullName>
    </recommendedName>
</protein>
<keyword evidence="3" id="KW-1185">Reference proteome</keyword>
<dbReference type="STRING" id="490188.SAMN04488068_0339"/>
<evidence type="ECO:0008006" key="4">
    <source>
        <dbReference type="Google" id="ProtNLM"/>
    </source>
</evidence>